<evidence type="ECO:0000256" key="5">
    <source>
        <dbReference type="ARBA" id="ARBA00022466"/>
    </source>
</evidence>
<dbReference type="PRINTS" id="PR00368">
    <property type="entry name" value="FADPNR"/>
</dbReference>
<keyword evidence="13" id="KW-0676">Redox-active center</keyword>
<dbReference type="PIRSF" id="PIRSF000350">
    <property type="entry name" value="Mercury_reductase_MerA"/>
    <property type="match status" value="1"/>
</dbReference>
<dbReference type="GO" id="GO:0050661">
    <property type="term" value="F:NADP binding"/>
    <property type="evidence" value="ECO:0007669"/>
    <property type="project" value="InterPro"/>
</dbReference>
<keyword evidence="17" id="KW-0520">NAD</keyword>
<dbReference type="GO" id="GO:0016152">
    <property type="term" value="F:mercury (II) reductase (NADP+) activity"/>
    <property type="evidence" value="ECO:0007669"/>
    <property type="project" value="UniProtKB-UniRule"/>
</dbReference>
<evidence type="ECO:0000256" key="2">
    <source>
        <dbReference type="ARBA" id="ARBA00011738"/>
    </source>
</evidence>
<keyword evidence="10 16" id="KW-0476">Mercury</keyword>
<dbReference type="PROSITE" id="PS01047">
    <property type="entry name" value="HMA_1"/>
    <property type="match status" value="2"/>
</dbReference>
<dbReference type="Proteomes" id="UP000242699">
    <property type="component" value="Unassembled WGS sequence"/>
</dbReference>
<reference evidence="21 22" key="1">
    <citation type="journal article" date="2014" name="BMC Genomics">
        <title>Comparison of environmental and isolate Sulfobacillus genomes reveals diverse carbon, sulfur, nitrogen, and hydrogen metabolisms.</title>
        <authorList>
            <person name="Justice N.B."/>
            <person name="Norman A."/>
            <person name="Brown C.T."/>
            <person name="Singh A."/>
            <person name="Thomas B.C."/>
            <person name="Banfield J.F."/>
        </authorList>
    </citation>
    <scope>NUCLEOTIDE SEQUENCE [LARGE SCALE GENOMIC DNA]</scope>
    <source>
        <strain evidence="21">AMDSBA1</strain>
    </source>
</reference>
<accession>A0A2T2WV31</accession>
<dbReference type="GO" id="GO:0050787">
    <property type="term" value="P:detoxification of mercury ion"/>
    <property type="evidence" value="ECO:0007669"/>
    <property type="project" value="InterPro"/>
</dbReference>
<dbReference type="EMBL" id="PXYT01000042">
    <property type="protein sequence ID" value="PSR26099.1"/>
    <property type="molecule type" value="Genomic_DNA"/>
</dbReference>
<evidence type="ECO:0000313" key="21">
    <source>
        <dbReference type="EMBL" id="PSR26099.1"/>
    </source>
</evidence>
<evidence type="ECO:0000259" key="20">
    <source>
        <dbReference type="PROSITE" id="PS50846"/>
    </source>
</evidence>
<dbReference type="Pfam" id="PF07992">
    <property type="entry name" value="Pyr_redox_2"/>
    <property type="match status" value="1"/>
</dbReference>
<evidence type="ECO:0000256" key="1">
    <source>
        <dbReference type="ARBA" id="ARBA00007532"/>
    </source>
</evidence>
<comment type="function">
    <text evidence="16">Resistance to Hg(2+) in bacteria appears to be governed by a specialized system which includes mercuric reductase. MerA protein is responsible for volatilizing mercury as Hg(0).</text>
</comment>
<comment type="cofactor">
    <cofactor evidence="16 17 19">
        <name>FAD</name>
        <dbReference type="ChEBI" id="CHEBI:57692"/>
    </cofactor>
    <text evidence="16 17 19">Binds 1 FAD per subunit.</text>
</comment>
<evidence type="ECO:0000256" key="16">
    <source>
        <dbReference type="PIRNR" id="PIRNR000350"/>
    </source>
</evidence>
<dbReference type="PANTHER" id="PTHR43014:SF4">
    <property type="entry name" value="PYRIDINE NUCLEOTIDE-DISULFIDE OXIDOREDUCTASE RCLA-RELATED"/>
    <property type="match status" value="1"/>
</dbReference>
<dbReference type="PANTHER" id="PTHR43014">
    <property type="entry name" value="MERCURIC REDUCTASE"/>
    <property type="match status" value="1"/>
</dbReference>
<keyword evidence="6 16" id="KW-0285">Flavoprotein</keyword>
<comment type="similarity">
    <text evidence="1 16 19">Belongs to the class-I pyridine nucleotide-disulfide oxidoreductase family.</text>
</comment>
<feature type="binding site" evidence="17">
    <location>
        <position position="429"/>
    </location>
    <ligand>
        <name>NAD(+)</name>
        <dbReference type="ChEBI" id="CHEBI:57540"/>
    </ligand>
</feature>
<dbReference type="PROSITE" id="PS50846">
    <property type="entry name" value="HMA_2"/>
    <property type="match status" value="1"/>
</dbReference>
<dbReference type="InterPro" id="IPR004099">
    <property type="entry name" value="Pyr_nucl-diS_OxRdtase_dimer"/>
</dbReference>
<keyword evidence="9 16" id="KW-0521">NADP</keyword>
<evidence type="ECO:0000256" key="8">
    <source>
        <dbReference type="ARBA" id="ARBA00022827"/>
    </source>
</evidence>
<dbReference type="PROSITE" id="PS00076">
    <property type="entry name" value="PYRIDINE_REDOX_1"/>
    <property type="match status" value="1"/>
</dbReference>
<comment type="subunit">
    <text evidence="2 16 19">Homodimer.</text>
</comment>
<sequence>MNQSTKYRMRIEGMTCSDCEHHVRQALSSVGAVDVEASFKRNEAIFQADRTFSAKEAREAVIRAGYQPLDLHILAESASEPAIYTLEIQGMTCTSCEHHVIEALKTAGALDVQADFQRGLATIVVPENFSWDTARDLIIQAGYQPSKAVRKAPAASGSLTHFSSRKEYDLLIIGSGSAAFAAAIEAARAKARVAMAERGVIGGTCVNVGCVPSKALLRASDLHHWAQSNPVRGLHTKAEAPDLETLVEEKDGLVARLRKVKYEDLMAEYDIDLLTGEARFVDNKRVQVGERIWEAGHYVIATGSAPRIPHISGLESVDYLTSTSALSLTKRPDHLVVIGSGYIGLELGQLFRHWGSEVTLIQRGTEIMPFFDSEVRKVIRRMLEEAGIEVITGASYQHVEAVGGEKAVYLQNQGTQRVVTGDALLVAAGRIPNTSSLNLQAAGVAWGSQGEIAVNENLGTANPYVYAAGDVTMGPQFVYVAAYEGKLAARNALGLTTAPQPLDLSVVPMVIFTQPAIASVGLTEQAARERGLKVISTVLPLDAVTRAVVNRETQGLFKMVADEGSGRVLGVQIVSENAGEVIYAAQLAVKFGLTIHDLTDTLAPYLTMAEGLKLAALTFNQDVSKLSCCAG</sequence>
<dbReference type="SUPFAM" id="SSF55424">
    <property type="entry name" value="FAD/NAD-linked reductases, dimerisation (C-terminal) domain"/>
    <property type="match status" value="1"/>
</dbReference>
<dbReference type="NCBIfam" id="TIGR02053">
    <property type="entry name" value="MerA"/>
    <property type="match status" value="1"/>
</dbReference>
<evidence type="ECO:0000256" key="12">
    <source>
        <dbReference type="ARBA" id="ARBA00023157"/>
    </source>
</evidence>
<feature type="binding site" evidence="17">
    <location>
        <begin position="339"/>
        <end position="346"/>
    </location>
    <ligand>
        <name>NAD(+)</name>
        <dbReference type="ChEBI" id="CHEBI:57540"/>
    </ligand>
</feature>
<keyword evidence="5 16" id="KW-0475">Mercuric resistance</keyword>
<evidence type="ECO:0000256" key="4">
    <source>
        <dbReference type="ARBA" id="ARBA00014791"/>
    </source>
</evidence>
<feature type="disulfide bond" description="Redox-active" evidence="18">
    <location>
        <begin position="205"/>
        <end position="210"/>
    </location>
</feature>
<dbReference type="InterPro" id="IPR023753">
    <property type="entry name" value="FAD/NAD-binding_dom"/>
</dbReference>
<dbReference type="Gene3D" id="3.50.50.60">
    <property type="entry name" value="FAD/NAD(P)-binding domain"/>
    <property type="match status" value="2"/>
</dbReference>
<feature type="binding site" evidence="17">
    <location>
        <position position="214"/>
    </location>
    <ligand>
        <name>FAD</name>
        <dbReference type="ChEBI" id="CHEBI:57692"/>
    </ligand>
</feature>
<evidence type="ECO:0000313" key="22">
    <source>
        <dbReference type="Proteomes" id="UP000242699"/>
    </source>
</evidence>
<dbReference type="InterPro" id="IPR006121">
    <property type="entry name" value="HMA_dom"/>
</dbReference>
<keyword evidence="8 16" id="KW-0274">FAD</keyword>
<dbReference type="SUPFAM" id="SSF51905">
    <property type="entry name" value="FAD/NAD(P)-binding domain"/>
    <property type="match status" value="1"/>
</dbReference>
<dbReference type="GO" id="GO:0003955">
    <property type="term" value="F:NAD(P)H dehydrogenase (quinone) activity"/>
    <property type="evidence" value="ECO:0007669"/>
    <property type="project" value="TreeGrafter"/>
</dbReference>
<dbReference type="Pfam" id="PF00403">
    <property type="entry name" value="HMA"/>
    <property type="match status" value="1"/>
</dbReference>
<dbReference type="EC" id="1.16.1.1" evidence="3 16"/>
<dbReference type="CDD" id="cd00371">
    <property type="entry name" value="HMA"/>
    <property type="match status" value="2"/>
</dbReference>
<evidence type="ECO:0000256" key="19">
    <source>
        <dbReference type="RuleBase" id="RU361223"/>
    </source>
</evidence>
<feature type="binding site" evidence="17">
    <location>
        <begin position="302"/>
        <end position="304"/>
    </location>
    <ligand>
        <name>FAD</name>
        <dbReference type="ChEBI" id="CHEBI:57692"/>
    </ligand>
</feature>
<comment type="caution">
    <text evidence="21">The sequence shown here is derived from an EMBL/GenBank/DDBJ whole genome shotgun (WGS) entry which is preliminary data.</text>
</comment>
<feature type="binding site" evidence="17">
    <location>
        <position position="470"/>
    </location>
    <ligand>
        <name>FAD</name>
        <dbReference type="ChEBI" id="CHEBI:57692"/>
    </ligand>
</feature>
<dbReference type="SUPFAM" id="SSF55008">
    <property type="entry name" value="HMA, heavy metal-associated domain"/>
    <property type="match status" value="2"/>
</dbReference>
<comment type="catalytic activity">
    <reaction evidence="15 16 19">
        <text>Hg + NADP(+) + H(+) = Hg(2+) + NADPH</text>
        <dbReference type="Rhea" id="RHEA:23856"/>
        <dbReference type="ChEBI" id="CHEBI:15378"/>
        <dbReference type="ChEBI" id="CHEBI:16170"/>
        <dbReference type="ChEBI" id="CHEBI:16793"/>
        <dbReference type="ChEBI" id="CHEBI:57783"/>
        <dbReference type="ChEBI" id="CHEBI:58349"/>
        <dbReference type="EC" id="1.16.1.1"/>
    </reaction>
</comment>
<dbReference type="Pfam" id="PF02852">
    <property type="entry name" value="Pyr_redox_dim"/>
    <property type="match status" value="1"/>
</dbReference>
<keyword evidence="17" id="KW-0547">Nucleotide-binding</keyword>
<keyword evidence="12" id="KW-1015">Disulfide bond</keyword>
<evidence type="ECO:0000256" key="10">
    <source>
        <dbReference type="ARBA" id="ARBA00022914"/>
    </source>
</evidence>
<dbReference type="GO" id="GO:0016668">
    <property type="term" value="F:oxidoreductase activity, acting on a sulfur group of donors, NAD(P) as acceptor"/>
    <property type="evidence" value="ECO:0007669"/>
    <property type="project" value="UniProtKB-UniRule"/>
</dbReference>
<dbReference type="InterPro" id="IPR036163">
    <property type="entry name" value="HMA_dom_sf"/>
</dbReference>
<name>A0A2T2WV31_9FIRM</name>
<dbReference type="PRINTS" id="PR00411">
    <property type="entry name" value="PNDRDTASEI"/>
</dbReference>
<dbReference type="AlphaFoldDB" id="A0A2T2WV31"/>
<proteinExistence type="inferred from homology"/>
<evidence type="ECO:0000256" key="7">
    <source>
        <dbReference type="ARBA" id="ARBA00022723"/>
    </source>
</evidence>
<evidence type="ECO:0000256" key="14">
    <source>
        <dbReference type="ARBA" id="ARBA00031725"/>
    </source>
</evidence>
<dbReference type="GO" id="GO:0045340">
    <property type="term" value="F:mercury ion binding"/>
    <property type="evidence" value="ECO:0007669"/>
    <property type="project" value="InterPro"/>
</dbReference>
<dbReference type="InterPro" id="IPR021179">
    <property type="entry name" value="Mercury_reductase_MerA"/>
</dbReference>
<evidence type="ECO:0000256" key="3">
    <source>
        <dbReference type="ARBA" id="ARBA00012661"/>
    </source>
</evidence>
<dbReference type="InterPro" id="IPR016156">
    <property type="entry name" value="FAD/NAD-linked_Rdtase_dimer_sf"/>
</dbReference>
<gene>
    <name evidence="19 21" type="primary">merA</name>
    <name evidence="21" type="ORF">C7B43_14905</name>
</gene>
<evidence type="ECO:0000256" key="11">
    <source>
        <dbReference type="ARBA" id="ARBA00023002"/>
    </source>
</evidence>
<evidence type="ECO:0000256" key="13">
    <source>
        <dbReference type="ARBA" id="ARBA00023284"/>
    </source>
</evidence>
<evidence type="ECO:0000256" key="15">
    <source>
        <dbReference type="ARBA" id="ARBA00048984"/>
    </source>
</evidence>
<dbReference type="InterPro" id="IPR012999">
    <property type="entry name" value="Pyr_OxRdtase_I_AS"/>
</dbReference>
<dbReference type="FunFam" id="3.30.390.30:FF:000001">
    <property type="entry name" value="Dihydrolipoyl dehydrogenase"/>
    <property type="match status" value="1"/>
</dbReference>
<dbReference type="Gene3D" id="3.30.390.30">
    <property type="match status" value="1"/>
</dbReference>
<organism evidence="21 22">
    <name type="scientific">Sulfobacillus benefaciens</name>
    <dbReference type="NCBI Taxonomy" id="453960"/>
    <lineage>
        <taxon>Bacteria</taxon>
        <taxon>Bacillati</taxon>
        <taxon>Bacillota</taxon>
        <taxon>Clostridia</taxon>
        <taxon>Eubacteriales</taxon>
        <taxon>Clostridiales Family XVII. Incertae Sedis</taxon>
        <taxon>Sulfobacillus</taxon>
    </lineage>
</organism>
<dbReference type="GO" id="GO:0050660">
    <property type="term" value="F:flavin adenine dinucleotide binding"/>
    <property type="evidence" value="ECO:0007669"/>
    <property type="project" value="UniProtKB-UniRule"/>
</dbReference>
<evidence type="ECO:0000256" key="6">
    <source>
        <dbReference type="ARBA" id="ARBA00022630"/>
    </source>
</evidence>
<dbReference type="InterPro" id="IPR036188">
    <property type="entry name" value="FAD/NAD-bd_sf"/>
</dbReference>
<dbReference type="InterPro" id="IPR001100">
    <property type="entry name" value="Pyr_nuc-diS_OxRdtase"/>
</dbReference>
<keyword evidence="7 16" id="KW-0479">Metal-binding</keyword>
<feature type="domain" description="HMA" evidence="20">
    <location>
        <begin position="5"/>
        <end position="69"/>
    </location>
</feature>
<protein>
    <recommendedName>
        <fullName evidence="4 16">Mercuric reductase</fullName>
        <ecNumber evidence="3 16">1.16.1.1</ecNumber>
    </recommendedName>
    <alternativeName>
        <fullName evidence="14 16">Hg(II) reductase</fullName>
    </alternativeName>
</protein>
<evidence type="ECO:0000256" key="9">
    <source>
        <dbReference type="ARBA" id="ARBA00022857"/>
    </source>
</evidence>
<dbReference type="Gene3D" id="3.30.70.100">
    <property type="match status" value="2"/>
</dbReference>
<evidence type="ECO:0000256" key="18">
    <source>
        <dbReference type="PIRSR" id="PIRSR000350-4"/>
    </source>
</evidence>
<evidence type="ECO:0000256" key="17">
    <source>
        <dbReference type="PIRSR" id="PIRSR000350-3"/>
    </source>
</evidence>
<keyword evidence="11 16" id="KW-0560">Oxidoreductase</keyword>
<dbReference type="InterPro" id="IPR017969">
    <property type="entry name" value="Heavy-metal-associated_CS"/>
</dbReference>